<dbReference type="InterPro" id="IPR026770">
    <property type="entry name" value="RNase_K"/>
</dbReference>
<dbReference type="EMBL" id="HG529549">
    <property type="protein sequence ID" value="CDI52732.1"/>
    <property type="molecule type" value="Genomic_DNA"/>
</dbReference>
<reference evidence="6" key="1">
    <citation type="journal article" date="2014" name="Genome Biol. Evol.">
        <title>Gene Loss Rather Than Gene Gain Is Associated with a Host Jump from Monocots to Dicots in the Smut Fungus Melanopsichium pennsylvanicum.</title>
        <authorList>
            <person name="Sharma R."/>
            <person name="Mishra B."/>
            <person name="Runge F."/>
            <person name="Thines M."/>
        </authorList>
    </citation>
    <scope>NUCLEOTIDE SEQUENCE</scope>
    <source>
        <strain evidence="6">4</strain>
    </source>
</reference>
<accession>A0A077R1I3</accession>
<evidence type="ECO:0000313" key="6">
    <source>
        <dbReference type="EMBL" id="CDI52732.1"/>
    </source>
</evidence>
<feature type="transmembrane region" description="Helical" evidence="5">
    <location>
        <begin position="12"/>
        <end position="34"/>
    </location>
</feature>
<evidence type="ECO:0000256" key="4">
    <source>
        <dbReference type="ARBA" id="ARBA00023136"/>
    </source>
</evidence>
<dbReference type="Pfam" id="PF23489">
    <property type="entry name" value="V-ATPase_su_f"/>
    <property type="match status" value="1"/>
</dbReference>
<evidence type="ECO:0000256" key="3">
    <source>
        <dbReference type="ARBA" id="ARBA00022989"/>
    </source>
</evidence>
<keyword evidence="3 5" id="KW-1133">Transmembrane helix</keyword>
<feature type="transmembrane region" description="Helical" evidence="5">
    <location>
        <begin position="54"/>
        <end position="78"/>
    </location>
</feature>
<dbReference type="AlphaFoldDB" id="A0A077R1I3"/>
<comment type="subcellular location">
    <subcellularLocation>
        <location evidence="1">Membrane</location>
        <topology evidence="1">Multi-pass membrane protein</topology>
    </subcellularLocation>
</comment>
<evidence type="ECO:0000256" key="2">
    <source>
        <dbReference type="ARBA" id="ARBA00022692"/>
    </source>
</evidence>
<name>A0A077R1I3_9BASI</name>
<feature type="non-terminal residue" evidence="6">
    <location>
        <position position="87"/>
    </location>
</feature>
<dbReference type="GO" id="GO:0004521">
    <property type="term" value="F:RNA endonuclease activity"/>
    <property type="evidence" value="ECO:0007669"/>
    <property type="project" value="InterPro"/>
</dbReference>
<evidence type="ECO:0000256" key="1">
    <source>
        <dbReference type="ARBA" id="ARBA00004141"/>
    </source>
</evidence>
<dbReference type="GO" id="GO:0016020">
    <property type="term" value="C:membrane"/>
    <property type="evidence" value="ECO:0007669"/>
    <property type="project" value="UniProtKB-SubCell"/>
</dbReference>
<dbReference type="InterPro" id="IPR056552">
    <property type="entry name" value="Ribonucl_Kappa"/>
</dbReference>
<protein>
    <submittedName>
        <fullName evidence="6">Uncharacterized protein</fullName>
    </submittedName>
</protein>
<keyword evidence="2 5" id="KW-0812">Transmembrane</keyword>
<feature type="non-terminal residue" evidence="6">
    <location>
        <position position="1"/>
    </location>
</feature>
<dbReference type="PANTHER" id="PTHR31733">
    <property type="entry name" value="RIBONUCLEASE KAPPA"/>
    <property type="match status" value="1"/>
</dbReference>
<keyword evidence="4 5" id="KW-0472">Membrane</keyword>
<sequence>MSMARPVVGSGLASCCTVVSVFGAIILSIFGYGFSHNWPALMGSTEDPEDGLAVGSTCYIAALIYLGFIAFCGCQLGVHRRYSRIQL</sequence>
<proteinExistence type="predicted"/>
<evidence type="ECO:0000256" key="5">
    <source>
        <dbReference type="SAM" id="Phobius"/>
    </source>
</evidence>
<organism evidence="6">
    <name type="scientific">Melanopsichium pennsylvanicum 4</name>
    <dbReference type="NCBI Taxonomy" id="1398559"/>
    <lineage>
        <taxon>Eukaryota</taxon>
        <taxon>Fungi</taxon>
        <taxon>Dikarya</taxon>
        <taxon>Basidiomycota</taxon>
        <taxon>Ustilaginomycotina</taxon>
        <taxon>Ustilaginomycetes</taxon>
        <taxon>Ustilaginales</taxon>
        <taxon>Ustilaginaceae</taxon>
        <taxon>Melanopsichium</taxon>
    </lineage>
</organism>